<sequence>MMYEHIMRVGMTINDKNRGCIIVGGVDPTFSSNNTKIRNITDRFIMVKSTTEELKFKVKKIDLSTSITGNLSIGISIYDSDDFIKIKAGDEVLLVLD</sequence>
<dbReference type="KEGG" id="bfm:BP422_24200"/>
<accession>A0A220MNM7</accession>
<evidence type="ECO:0000313" key="1">
    <source>
        <dbReference type="EMBL" id="ASJ56395.1"/>
    </source>
</evidence>
<organism evidence="1 2">
    <name type="scientific">Brevibacillus formosus</name>
    <dbReference type="NCBI Taxonomy" id="54913"/>
    <lineage>
        <taxon>Bacteria</taxon>
        <taxon>Bacillati</taxon>
        <taxon>Bacillota</taxon>
        <taxon>Bacilli</taxon>
        <taxon>Bacillales</taxon>
        <taxon>Paenibacillaceae</taxon>
        <taxon>Brevibacillus</taxon>
    </lineage>
</organism>
<proteinExistence type="predicted"/>
<dbReference type="AlphaFoldDB" id="A0A220MNM7"/>
<protein>
    <submittedName>
        <fullName evidence="1">Uncharacterized protein</fullName>
    </submittedName>
</protein>
<dbReference type="Proteomes" id="UP000197781">
    <property type="component" value="Chromosome"/>
</dbReference>
<gene>
    <name evidence="1" type="ORF">BP422_24200</name>
</gene>
<dbReference type="RefSeq" id="WP_088909970.1">
    <property type="nucleotide sequence ID" value="NZ_CP018145.1"/>
</dbReference>
<name>A0A220MNM7_9BACL</name>
<dbReference type="EMBL" id="CP018145">
    <property type="protein sequence ID" value="ASJ56395.1"/>
    <property type="molecule type" value="Genomic_DNA"/>
</dbReference>
<reference evidence="1 2" key="1">
    <citation type="submission" date="2016-11" db="EMBL/GenBank/DDBJ databases">
        <authorList>
            <person name="Jaros S."/>
            <person name="Januszkiewicz K."/>
            <person name="Wedrychowicz H."/>
        </authorList>
    </citation>
    <scope>NUCLEOTIDE SEQUENCE [LARGE SCALE GENOMIC DNA]</scope>
    <source>
        <strain evidence="1 2">NF2</strain>
    </source>
</reference>
<evidence type="ECO:0000313" key="2">
    <source>
        <dbReference type="Proteomes" id="UP000197781"/>
    </source>
</evidence>